<dbReference type="AlphaFoldDB" id="A0A973A8C0"/>
<accession>A0A973A8C0</accession>
<evidence type="ECO:0000313" key="1">
    <source>
        <dbReference type="EMBL" id="NQV64247.1"/>
    </source>
</evidence>
<dbReference type="InterPro" id="IPR022028">
    <property type="entry name" value="DUF3604"/>
</dbReference>
<proteinExistence type="predicted"/>
<dbReference type="Gene3D" id="3.20.20.140">
    <property type="entry name" value="Metal-dependent hydrolases"/>
    <property type="match status" value="1"/>
</dbReference>
<dbReference type="EMBL" id="JABMOJ010000094">
    <property type="protein sequence ID" value="NQV64247.1"/>
    <property type="molecule type" value="Genomic_DNA"/>
</dbReference>
<organism evidence="1 2">
    <name type="scientific">SAR86 cluster bacterium</name>
    <dbReference type="NCBI Taxonomy" id="2030880"/>
    <lineage>
        <taxon>Bacteria</taxon>
        <taxon>Pseudomonadati</taxon>
        <taxon>Pseudomonadota</taxon>
        <taxon>Gammaproteobacteria</taxon>
        <taxon>SAR86 cluster</taxon>
    </lineage>
</organism>
<name>A0A973A8C0_9GAMM</name>
<comment type="caution">
    <text evidence="1">The sequence shown here is derived from an EMBL/GenBank/DDBJ whole genome shotgun (WGS) entry which is preliminary data.</text>
</comment>
<protein>
    <submittedName>
        <fullName evidence="1">DUF3604 domain-containing protein</fullName>
    </submittedName>
</protein>
<reference evidence="1" key="1">
    <citation type="submission" date="2020-05" db="EMBL/GenBank/DDBJ databases">
        <title>Sulfur intermediates as new biogeochemical hubs in an aquatic model microbial ecosystem.</title>
        <authorList>
            <person name="Vigneron A."/>
        </authorList>
    </citation>
    <scope>NUCLEOTIDE SEQUENCE</scope>
    <source>
        <strain evidence="1">Bin.250</strain>
    </source>
</reference>
<dbReference type="Pfam" id="PF12228">
    <property type="entry name" value="DUF3604"/>
    <property type="match status" value="1"/>
</dbReference>
<gene>
    <name evidence="1" type="ORF">HQ497_02680</name>
</gene>
<sequence length="688" mass="75995">MYLAHGRGHTPFRLAIFVCALTSSSLSLSTEIPNRQPPAYSEDRAPCSNFQINKQPLFGDLHIHTQLSFDAYISSQRNRPADAYRYAKGEAITLPDAAGEQTIISQLRRPLDFAAVTDHAEFLGQINVCTEDSSQAGYWWPHCVMTRSSNLWVQLIAANWWSRLGGQLEDSTEKSFACQLSDCTAGNSAFWEETQKAAEDHYDRSSDCAFTTLVGYEYTDAPQQNNMHRNVIFRNANVTQMPISTYDTGRGNFPKLWRLLREQCLDTGKGCDVMSIPHNPNLAGGLMFRDPLNPEELQDRLAFESVVEITQHKGSSECRFDRLRGLGLGTEDELCDFEQVVADNLTMLGSVHGIVRTSRADAVALEDFGSRNMLRNTLKDGLALAQKTGTNPFVMGFIGSTDTHNATAGATDEDSYVGHIGRRDAQYRNVQDHFFSNPGGHAVVWATENSRDAIFDAIRRKETYATSGSRPIVRFFAGQVSPASCNDPEMIAAAYAKGVPMGGNLYQQFDAQNQPMKPSFLLSAQKDPGSSGYPGLDLQRLQIVKGWVDKFGETHERVFDVAGDPNNGATVDAADCSPAGQGYSQLCTVWQDPDFDAQQHAFYYARVLENPSCRWSTRQCQNAGVNPFASACRTQAAVATQSAITLLGAEGDVYGKCCIDPAAEPFYSPVIQERAWTSPIWYQPSARN</sequence>
<evidence type="ECO:0000313" key="2">
    <source>
        <dbReference type="Proteomes" id="UP000754644"/>
    </source>
</evidence>
<dbReference type="Proteomes" id="UP000754644">
    <property type="component" value="Unassembled WGS sequence"/>
</dbReference>